<evidence type="ECO:0000313" key="2">
    <source>
        <dbReference type="EMBL" id="PGH37140.1"/>
    </source>
</evidence>
<name>A0A2B7Z864_9EURO</name>
<sequence>MATALASLAFGIELELLLQPVPEKIGQLKACGFQDKDSCTEAEKANNCLIICQWIVGLLSPLSVPAGLSTGTYATWTVADEPVLSETKGYWRCEVVSRILQTADDWKREIRVVLGAIGQDFVIDLTKGCAMHVHVSSGPDMRFSASQLKQVIKGVIYYDRALIKIMPPSCKENQYCMPNTLRIARWGTLYENVPQNSWNTAFNECDQGNLIQHVLLAHRLDENSGTIEFRGLSGVLNAADANHWVGVTLGFINAALAKNWNDVKFTNAYPTSDQLRAAIRYGVQMLGPNCQGALGLMEDDNRPPRIANAAELAIINAKKAAIGNKKSKFVEKIINSRPNTPNAPVTVYG</sequence>
<comment type="caution">
    <text evidence="1">The sequence shown here is derived from an EMBL/GenBank/DDBJ whole genome shotgun (WGS) entry which is preliminary data.</text>
</comment>
<dbReference type="Pfam" id="PF12224">
    <property type="entry name" value="Amidoligase_2"/>
    <property type="match status" value="1"/>
</dbReference>
<dbReference type="PANTHER" id="PTHR36847">
    <property type="entry name" value="AMIDOLIGASE ENZYME"/>
    <property type="match status" value="1"/>
</dbReference>
<keyword evidence="3" id="KW-1185">Reference proteome</keyword>
<reference evidence="1 3" key="1">
    <citation type="submission" date="2017-10" db="EMBL/GenBank/DDBJ databases">
        <title>Comparative genomics in systemic dimorphic fungi from Ajellomycetaceae.</title>
        <authorList>
            <person name="Munoz J.F."/>
            <person name="Mcewen J.G."/>
            <person name="Clay O.K."/>
            <person name="Cuomo C.A."/>
        </authorList>
    </citation>
    <scope>NUCLEOTIDE SEQUENCE [LARGE SCALE GENOMIC DNA]</scope>
    <source>
        <strain evidence="1 3">UAMH4076</strain>
    </source>
</reference>
<accession>A0A2B7Z864</accession>
<dbReference type="VEuPathDB" id="FungiDB:EMCG_00198"/>
<organism evidence="1 3">
    <name type="scientific">[Emmonsia] crescens</name>
    <dbReference type="NCBI Taxonomy" id="73230"/>
    <lineage>
        <taxon>Eukaryota</taxon>
        <taxon>Fungi</taxon>
        <taxon>Dikarya</taxon>
        <taxon>Ascomycota</taxon>
        <taxon>Pezizomycotina</taxon>
        <taxon>Eurotiomycetes</taxon>
        <taxon>Eurotiomycetidae</taxon>
        <taxon>Onygenales</taxon>
        <taxon>Ajellomycetaceae</taxon>
        <taxon>Emergomyces</taxon>
    </lineage>
</organism>
<dbReference type="Proteomes" id="UP000226031">
    <property type="component" value="Unassembled WGS sequence"/>
</dbReference>
<protein>
    <recommendedName>
        <fullName evidence="4">Amidoligase enzyme</fullName>
    </recommendedName>
</protein>
<gene>
    <name evidence="2" type="ORF">GX50_00124</name>
    <name evidence="1" type="ORF">GX50_08239</name>
</gene>
<evidence type="ECO:0008006" key="4">
    <source>
        <dbReference type="Google" id="ProtNLM"/>
    </source>
</evidence>
<evidence type="ECO:0000313" key="3">
    <source>
        <dbReference type="Proteomes" id="UP000226031"/>
    </source>
</evidence>
<dbReference type="STRING" id="73230.A0A2B7Z864"/>
<dbReference type="AlphaFoldDB" id="A0A2B7Z864"/>
<evidence type="ECO:0000313" key="1">
    <source>
        <dbReference type="EMBL" id="PGH29007.1"/>
    </source>
</evidence>
<dbReference type="EMBL" id="PDND01000001">
    <property type="protein sequence ID" value="PGH37140.1"/>
    <property type="molecule type" value="Genomic_DNA"/>
</dbReference>
<dbReference type="EMBL" id="PDND01000285">
    <property type="protein sequence ID" value="PGH29007.1"/>
    <property type="molecule type" value="Genomic_DNA"/>
</dbReference>
<dbReference type="PANTHER" id="PTHR36847:SF1">
    <property type="entry name" value="AMIDOLIGASE ENZYME"/>
    <property type="match status" value="1"/>
</dbReference>
<dbReference type="InterPro" id="IPR022025">
    <property type="entry name" value="Amidoligase_2"/>
</dbReference>
<proteinExistence type="predicted"/>